<feature type="region of interest" description="Disordered" evidence="1">
    <location>
        <begin position="90"/>
        <end position="110"/>
    </location>
</feature>
<reference evidence="3" key="1">
    <citation type="submission" date="2014-10" db="EMBL/GenBank/DDBJ databases">
        <authorList>
            <person name="King R."/>
        </authorList>
    </citation>
    <scope>NUCLEOTIDE SEQUENCE [LARGE SCALE GENOMIC DNA]</scope>
    <source>
        <strain evidence="3">A3/5</strain>
    </source>
</reference>
<proteinExistence type="predicted"/>
<dbReference type="AlphaFoldDB" id="A0A2L2TEV6"/>
<feature type="compositionally biased region" description="Basic residues" evidence="1">
    <location>
        <begin position="101"/>
        <end position="110"/>
    </location>
</feature>
<dbReference type="Proteomes" id="UP000245910">
    <property type="component" value="Chromosome II"/>
</dbReference>
<accession>A0A2L2TEV6</accession>
<evidence type="ECO:0000256" key="1">
    <source>
        <dbReference type="SAM" id="MobiDB-lite"/>
    </source>
</evidence>
<evidence type="ECO:0000313" key="2">
    <source>
        <dbReference type="EMBL" id="CEI62937.1"/>
    </source>
</evidence>
<dbReference type="EMBL" id="LN649230">
    <property type="protein sequence ID" value="CEI62937.1"/>
    <property type="molecule type" value="Genomic_DNA"/>
</dbReference>
<sequence>MAAYTLVYFFGQVNIPSRFRNASTWSALPIHAESEFLYKPYPAMDDMDLLITDPRFVLLFLFRGPRRSLPVEAPQATHMGRDDLRDLEDLAASPTRPGNGRSHKKHKSHVTRNGTLPDFCLPFWFATAASTHLYPCRHLMLIFGQNWYRRDSEGGHIHKIRTC</sequence>
<evidence type="ECO:0000313" key="3">
    <source>
        <dbReference type="Proteomes" id="UP000245910"/>
    </source>
</evidence>
<organism evidence="2 3">
    <name type="scientific">Fusarium venenatum</name>
    <dbReference type="NCBI Taxonomy" id="56646"/>
    <lineage>
        <taxon>Eukaryota</taxon>
        <taxon>Fungi</taxon>
        <taxon>Dikarya</taxon>
        <taxon>Ascomycota</taxon>
        <taxon>Pezizomycotina</taxon>
        <taxon>Sordariomycetes</taxon>
        <taxon>Hypocreomycetidae</taxon>
        <taxon>Hypocreales</taxon>
        <taxon>Nectriaceae</taxon>
        <taxon>Fusarium</taxon>
    </lineage>
</organism>
<name>A0A2L2TEV6_9HYPO</name>
<protein>
    <submittedName>
        <fullName evidence="2">Uncharacterized protein</fullName>
    </submittedName>
</protein>
<keyword evidence="3" id="KW-1185">Reference proteome</keyword>